<dbReference type="InterPro" id="IPR006127">
    <property type="entry name" value="ZnuA-like"/>
</dbReference>
<dbReference type="EMBL" id="CP035631">
    <property type="protein sequence ID" value="WFF41590.1"/>
    <property type="molecule type" value="Genomic_DNA"/>
</dbReference>
<evidence type="ECO:0000313" key="10">
    <source>
        <dbReference type="Proteomes" id="UP001321526"/>
    </source>
</evidence>
<evidence type="ECO:0000256" key="7">
    <source>
        <dbReference type="SAM" id="MobiDB-lite"/>
    </source>
</evidence>
<sequence length="361" mass="39176">MSRLSLSAALRQGLIAGTLGLALLGPAQADEPLDVVTSFSILDDMVSTIGGDHVAVTSLVGPNGDAHAFSPKPSDAQSLAKADLVVVNGLQFEGWIDRLIEASGYQGDVVVASRGIQPLAFDGHHDEEVADHDADHDHGDADHDHDHDHDHGDADHDHGDADHDHDHDHGDTDHDHAEAGHHHHGNLDPHAWQDLRNGEQYARNIRDGLIKVDPSHADDYRRNAERYIEQMKVLDTETRERLAKIPEADRLIITSHDAFGYFAHAYGLKLLAPVGLNTLAEPSASDMAELIQQIEHNHAKALFLENMSNPALVQQLHQETGIAIGGTLYADALTPDGEGSTYLGMFRHNVDTLVDALEGGH</sequence>
<protein>
    <submittedName>
        <fullName evidence="9">Metal ABC transporter substrate-binding protein</fullName>
    </submittedName>
</protein>
<dbReference type="Pfam" id="PF01297">
    <property type="entry name" value="ZnuA"/>
    <property type="match status" value="1"/>
</dbReference>
<feature type="chain" id="PRO_5047037915" evidence="8">
    <location>
        <begin position="30"/>
        <end position="361"/>
    </location>
</feature>
<keyword evidence="4" id="KW-0479">Metal-binding</keyword>
<dbReference type="PANTHER" id="PTHR42953">
    <property type="entry name" value="HIGH-AFFINITY ZINC UPTAKE SYSTEM PROTEIN ZNUA-RELATED"/>
    <property type="match status" value="1"/>
</dbReference>
<gene>
    <name evidence="9" type="ORF">EVC62_08795</name>
</gene>
<dbReference type="InterPro" id="IPR006129">
    <property type="entry name" value="AdhesinB"/>
</dbReference>
<evidence type="ECO:0000256" key="3">
    <source>
        <dbReference type="ARBA" id="ARBA00022448"/>
    </source>
</evidence>
<feature type="signal peptide" evidence="8">
    <location>
        <begin position="1"/>
        <end position="29"/>
    </location>
</feature>
<dbReference type="Gene3D" id="3.40.50.1980">
    <property type="entry name" value="Nitrogenase molybdenum iron protein domain"/>
    <property type="match status" value="3"/>
</dbReference>
<evidence type="ECO:0000256" key="8">
    <source>
        <dbReference type="SAM" id="SignalP"/>
    </source>
</evidence>
<keyword evidence="5 8" id="KW-0732">Signal</keyword>
<dbReference type="SUPFAM" id="SSF53807">
    <property type="entry name" value="Helical backbone' metal receptor"/>
    <property type="match status" value="1"/>
</dbReference>
<evidence type="ECO:0000256" key="5">
    <source>
        <dbReference type="ARBA" id="ARBA00022729"/>
    </source>
</evidence>
<comment type="subcellular location">
    <subcellularLocation>
        <location evidence="1">Cell envelope</location>
    </subcellularLocation>
</comment>
<name>A0ABY8FHR2_9GAMM</name>
<keyword evidence="10" id="KW-1185">Reference proteome</keyword>
<dbReference type="RefSeq" id="WP_282236162.1">
    <property type="nucleotide sequence ID" value="NZ_CP035631.1"/>
</dbReference>
<dbReference type="PRINTS" id="PR00691">
    <property type="entry name" value="ADHESINB"/>
</dbReference>
<dbReference type="Proteomes" id="UP001321526">
    <property type="component" value="Chromosome"/>
</dbReference>
<comment type="similarity">
    <text evidence="2 6">Belongs to the bacterial solute-binding protein 9 family.</text>
</comment>
<reference evidence="9 10" key="1">
    <citation type="submission" date="2019-01" db="EMBL/GenBank/DDBJ databases">
        <title>Genome sequence of Salinicola endophyticus REST5.</title>
        <authorList>
            <person name="Nascimento F.X."/>
        </authorList>
    </citation>
    <scope>NUCLEOTIDE SEQUENCE [LARGE SCALE GENOMIC DNA]</scope>
    <source>
        <strain evidence="9 10">REST5</strain>
    </source>
</reference>
<evidence type="ECO:0000256" key="1">
    <source>
        <dbReference type="ARBA" id="ARBA00004196"/>
    </source>
</evidence>
<dbReference type="InterPro" id="IPR050492">
    <property type="entry name" value="Bact_metal-bind_prot9"/>
</dbReference>
<organism evidence="9 10">
    <name type="scientific">Salinicola endophyticus</name>
    <dbReference type="NCBI Taxonomy" id="1949083"/>
    <lineage>
        <taxon>Bacteria</taxon>
        <taxon>Pseudomonadati</taxon>
        <taxon>Pseudomonadota</taxon>
        <taxon>Gammaproteobacteria</taxon>
        <taxon>Oceanospirillales</taxon>
        <taxon>Halomonadaceae</taxon>
        <taxon>Salinicola</taxon>
    </lineage>
</organism>
<evidence type="ECO:0000256" key="6">
    <source>
        <dbReference type="RuleBase" id="RU003512"/>
    </source>
</evidence>
<evidence type="ECO:0000256" key="4">
    <source>
        <dbReference type="ARBA" id="ARBA00022723"/>
    </source>
</evidence>
<proteinExistence type="inferred from homology"/>
<dbReference type="PANTHER" id="PTHR42953:SF1">
    <property type="entry name" value="METAL-BINDING PROTEIN HI_0362-RELATED"/>
    <property type="match status" value="1"/>
</dbReference>
<accession>A0ABY8FHR2</accession>
<dbReference type="PRINTS" id="PR00690">
    <property type="entry name" value="ADHESNFAMILY"/>
</dbReference>
<evidence type="ECO:0000313" key="9">
    <source>
        <dbReference type="EMBL" id="WFF41590.1"/>
    </source>
</evidence>
<evidence type="ECO:0000256" key="2">
    <source>
        <dbReference type="ARBA" id="ARBA00011028"/>
    </source>
</evidence>
<keyword evidence="3 6" id="KW-0813">Transport</keyword>
<dbReference type="InterPro" id="IPR006128">
    <property type="entry name" value="Lipoprotein_PsaA-like"/>
</dbReference>
<feature type="region of interest" description="Disordered" evidence="7">
    <location>
        <begin position="130"/>
        <end position="192"/>
    </location>
</feature>